<dbReference type="AlphaFoldDB" id="A0AAE2SW07"/>
<accession>A0AAE2SW07</accession>
<proteinExistence type="predicted"/>
<comment type="caution">
    <text evidence="2">The sequence shown here is derived from an EMBL/GenBank/DDBJ whole genome shotgun (WGS) entry which is preliminary data.</text>
</comment>
<feature type="signal peptide" evidence="1">
    <location>
        <begin position="1"/>
        <end position="18"/>
    </location>
</feature>
<protein>
    <recommendedName>
        <fullName evidence="4">Lipoprotein</fullName>
    </recommendedName>
</protein>
<evidence type="ECO:0008006" key="4">
    <source>
        <dbReference type="Google" id="ProtNLM"/>
    </source>
</evidence>
<dbReference type="EMBL" id="JACIGO010000001">
    <property type="protein sequence ID" value="MBB4289363.1"/>
    <property type="molecule type" value="Genomic_DNA"/>
</dbReference>
<dbReference type="Proteomes" id="UP000538507">
    <property type="component" value="Unassembled WGS sequence"/>
</dbReference>
<feature type="chain" id="PRO_5041958330" description="Lipoprotein" evidence="1">
    <location>
        <begin position="19"/>
        <end position="414"/>
    </location>
</feature>
<evidence type="ECO:0000313" key="3">
    <source>
        <dbReference type="Proteomes" id="UP000538507"/>
    </source>
</evidence>
<evidence type="ECO:0000313" key="2">
    <source>
        <dbReference type="EMBL" id="MBB4289363.1"/>
    </source>
</evidence>
<gene>
    <name evidence="2" type="ORF">GGE16_001379</name>
</gene>
<evidence type="ECO:0000256" key="1">
    <source>
        <dbReference type="SAM" id="SignalP"/>
    </source>
</evidence>
<name>A0AAE2SW07_RHILE</name>
<dbReference type="PROSITE" id="PS51257">
    <property type="entry name" value="PROKAR_LIPOPROTEIN"/>
    <property type="match status" value="1"/>
</dbReference>
<sequence length="414" mass="45111">MRFKLLAVLLCCSFVVSACTQGVVDTYGGGIGTELSYTTMGQRSAAEDNYVAFICRQSGSAPGICSVDWQGFTLAGMNDIDARCDGYLAWLDNRRRTNGPIQKQIADTATTTATIMAATGATGAAIGIVAAAFGFARNSFDNTQSRLLMEVNHSTVQTIVLSNQERFRKEFALVRVENRPTAIYVLRQYLRLCMPYTIENQINTTITTYQLGGTRALESAEKTPLIDLAFLRRESLKPERAVYRPPNPPIDNNAKYELVSTKASLRSTKLIQSALTAICASPEEVDNPTPHTVVLVKVLQQYRKIRKSIPGKVLDGKMDDGDLAEVADQPPCSLSTAQNFYEQKAYPSGIMSASNSLIELLNARLAVADRLPAGADEQTIRAGIAKVRADPSLSLELNDPALSKQLTAELIDKL</sequence>
<organism evidence="2 3">
    <name type="scientific">Rhizobium leguminosarum</name>
    <dbReference type="NCBI Taxonomy" id="384"/>
    <lineage>
        <taxon>Bacteria</taxon>
        <taxon>Pseudomonadati</taxon>
        <taxon>Pseudomonadota</taxon>
        <taxon>Alphaproteobacteria</taxon>
        <taxon>Hyphomicrobiales</taxon>
        <taxon>Rhizobiaceae</taxon>
        <taxon>Rhizobium/Agrobacterium group</taxon>
        <taxon>Rhizobium</taxon>
    </lineage>
</organism>
<keyword evidence="1" id="KW-0732">Signal</keyword>
<dbReference type="RefSeq" id="WP_183606482.1">
    <property type="nucleotide sequence ID" value="NZ_JACHAZ010000002.1"/>
</dbReference>
<reference evidence="2 3" key="1">
    <citation type="submission" date="2020-08" db="EMBL/GenBank/DDBJ databases">
        <title>Genomic Encyclopedia of Type Strains, Phase IV (KMG-V): Genome sequencing to study the core and pangenomes of soil and plant-associated prokaryotes.</title>
        <authorList>
            <person name="Whitman W."/>
        </authorList>
    </citation>
    <scope>NUCLEOTIDE SEQUENCE [LARGE SCALE GENOMIC DNA]</scope>
    <source>
        <strain evidence="2 3">SEMIA 415</strain>
    </source>
</reference>